<dbReference type="InterPro" id="IPR036265">
    <property type="entry name" value="HIT-like_sf"/>
</dbReference>
<dbReference type="SUPFAM" id="SSF54197">
    <property type="entry name" value="HIT-like"/>
    <property type="match status" value="1"/>
</dbReference>
<accession>A0ABW5IW16</accession>
<dbReference type="EMBL" id="JBHULT010000006">
    <property type="protein sequence ID" value="MFD2517107.1"/>
    <property type="molecule type" value="Genomic_DNA"/>
</dbReference>
<dbReference type="PRINTS" id="PR00332">
    <property type="entry name" value="HISTRIAD"/>
</dbReference>
<evidence type="ECO:0000256" key="1">
    <source>
        <dbReference type="PROSITE-ProRule" id="PRU00464"/>
    </source>
</evidence>
<dbReference type="GO" id="GO:0032259">
    <property type="term" value="P:methylation"/>
    <property type="evidence" value="ECO:0007669"/>
    <property type="project" value="UniProtKB-KW"/>
</dbReference>
<feature type="domain" description="HIT" evidence="2">
    <location>
        <begin position="4"/>
        <end position="107"/>
    </location>
</feature>
<sequence length="134" mass="14975">MPTIFTKIINGEIPAYKVAETDKFLAFLDIRPNAKGHTLCIPKEEVNKLFDLDEDTYMELMAFSRKVAIGLEKAISCKRVGVAVVGLEVPHVHVHLIPLNSMGDMDFSRNIPLSDEEFEQIAGDIKKKLDGVSF</sequence>
<name>A0ABW5IW16_9FLAO</name>
<evidence type="ECO:0000313" key="3">
    <source>
        <dbReference type="EMBL" id="MFD2517107.1"/>
    </source>
</evidence>
<dbReference type="Proteomes" id="UP001597468">
    <property type="component" value="Unassembled WGS sequence"/>
</dbReference>
<gene>
    <name evidence="3" type="ORF">ACFSTG_04320</name>
</gene>
<dbReference type="Gene3D" id="3.30.428.10">
    <property type="entry name" value="HIT-like"/>
    <property type="match status" value="1"/>
</dbReference>
<evidence type="ECO:0000313" key="4">
    <source>
        <dbReference type="Proteomes" id="UP001597468"/>
    </source>
</evidence>
<dbReference type="PROSITE" id="PS51084">
    <property type="entry name" value="HIT_2"/>
    <property type="match status" value="1"/>
</dbReference>
<keyword evidence="3" id="KW-0808">Transferase</keyword>
<keyword evidence="4" id="KW-1185">Reference proteome</keyword>
<keyword evidence="3" id="KW-0489">Methyltransferase</keyword>
<evidence type="ECO:0000259" key="2">
    <source>
        <dbReference type="PROSITE" id="PS51084"/>
    </source>
</evidence>
<dbReference type="RefSeq" id="WP_380748826.1">
    <property type="nucleotide sequence ID" value="NZ_JBHULT010000006.1"/>
</dbReference>
<dbReference type="InterPro" id="IPR011146">
    <property type="entry name" value="HIT-like"/>
</dbReference>
<dbReference type="PANTHER" id="PTHR46648:SF1">
    <property type="entry name" value="ADENOSINE 5'-MONOPHOSPHORAMIDASE HNT1"/>
    <property type="match status" value="1"/>
</dbReference>
<organism evidence="3 4">
    <name type="scientific">Salinimicrobium flavum</name>
    <dbReference type="NCBI Taxonomy" id="1737065"/>
    <lineage>
        <taxon>Bacteria</taxon>
        <taxon>Pseudomonadati</taxon>
        <taxon>Bacteroidota</taxon>
        <taxon>Flavobacteriia</taxon>
        <taxon>Flavobacteriales</taxon>
        <taxon>Flavobacteriaceae</taxon>
        <taxon>Salinimicrobium</taxon>
    </lineage>
</organism>
<feature type="short sequence motif" description="Histidine triad motif" evidence="1">
    <location>
        <begin position="91"/>
        <end position="95"/>
    </location>
</feature>
<proteinExistence type="predicted"/>
<dbReference type="PANTHER" id="PTHR46648">
    <property type="entry name" value="HIT FAMILY PROTEIN 1"/>
    <property type="match status" value="1"/>
</dbReference>
<reference evidence="4" key="1">
    <citation type="journal article" date="2019" name="Int. J. Syst. Evol. Microbiol.">
        <title>The Global Catalogue of Microorganisms (GCM) 10K type strain sequencing project: providing services to taxonomists for standard genome sequencing and annotation.</title>
        <authorList>
            <consortium name="The Broad Institute Genomics Platform"/>
            <consortium name="The Broad Institute Genome Sequencing Center for Infectious Disease"/>
            <person name="Wu L."/>
            <person name="Ma J."/>
        </authorList>
    </citation>
    <scope>NUCLEOTIDE SEQUENCE [LARGE SCALE GENOMIC DNA]</scope>
    <source>
        <strain evidence="4">KCTC 42585</strain>
    </source>
</reference>
<dbReference type="EC" id="2.1.1.-" evidence="3"/>
<comment type="caution">
    <text evidence="3">The sequence shown here is derived from an EMBL/GenBank/DDBJ whole genome shotgun (WGS) entry which is preliminary data.</text>
</comment>
<dbReference type="Pfam" id="PF01230">
    <property type="entry name" value="HIT"/>
    <property type="match status" value="1"/>
</dbReference>
<protein>
    <submittedName>
        <fullName evidence="3">HIT family protein</fullName>
        <ecNumber evidence="3">2.1.1.-</ecNumber>
    </submittedName>
</protein>
<dbReference type="GO" id="GO:0008168">
    <property type="term" value="F:methyltransferase activity"/>
    <property type="evidence" value="ECO:0007669"/>
    <property type="project" value="UniProtKB-KW"/>
</dbReference>
<dbReference type="InterPro" id="IPR001310">
    <property type="entry name" value="Histidine_triad_HIT"/>
</dbReference>